<feature type="region of interest" description="Disordered" evidence="1">
    <location>
        <begin position="46"/>
        <end position="121"/>
    </location>
</feature>
<dbReference type="RefSeq" id="WP_139616063.1">
    <property type="nucleotide sequence ID" value="NZ_CP040762.1"/>
</dbReference>
<reference evidence="3" key="1">
    <citation type="submission" date="2019-05" db="EMBL/GenBank/DDBJ databases">
        <title>Tamlana fucoidanivorans sp. nov., isolated from the surface of algae collected from Fujian province in China.</title>
        <authorList>
            <person name="Li J."/>
        </authorList>
    </citation>
    <scope>NUCLEOTIDE SEQUENCE [LARGE SCALE GENOMIC DNA]</scope>
    <source>
        <strain evidence="3">2251</strain>
        <plasmid evidence="3">unnamed2</plasmid>
    </source>
</reference>
<protein>
    <submittedName>
        <fullName evidence="2">Uncharacterized protein</fullName>
    </submittedName>
</protein>
<accession>A0A4Y5SS58</accession>
<proteinExistence type="predicted"/>
<dbReference type="EMBL" id="CP040762">
    <property type="protein sequence ID" value="QDA36301.1"/>
    <property type="molecule type" value="Genomic_DNA"/>
</dbReference>
<name>A0A4Y5SS58_9RHOB</name>
<organism evidence="2 3">
    <name type="scientific">Paracoccus liaowanqingii</name>
    <dbReference type="NCBI Taxonomy" id="2560053"/>
    <lineage>
        <taxon>Bacteria</taxon>
        <taxon>Pseudomonadati</taxon>
        <taxon>Pseudomonadota</taxon>
        <taxon>Alphaproteobacteria</taxon>
        <taxon>Rhodobacterales</taxon>
        <taxon>Paracoccaceae</taxon>
        <taxon>Paracoccus</taxon>
    </lineage>
</organism>
<dbReference type="KEGG" id="plia:E4191_19525"/>
<evidence type="ECO:0000256" key="1">
    <source>
        <dbReference type="SAM" id="MobiDB-lite"/>
    </source>
</evidence>
<evidence type="ECO:0000313" key="3">
    <source>
        <dbReference type="Proteomes" id="UP000296374"/>
    </source>
</evidence>
<keyword evidence="2" id="KW-0614">Plasmid</keyword>
<feature type="compositionally biased region" description="Basic and acidic residues" evidence="1">
    <location>
        <begin position="58"/>
        <end position="89"/>
    </location>
</feature>
<geneLocation type="plasmid" evidence="2 3">
    <name>unnamed2</name>
</geneLocation>
<dbReference type="AlphaFoldDB" id="A0A4Y5SS58"/>
<dbReference type="Proteomes" id="UP000296374">
    <property type="component" value="Plasmid unnamed2"/>
</dbReference>
<gene>
    <name evidence="2" type="ORF">E4191_19525</name>
</gene>
<evidence type="ECO:0000313" key="2">
    <source>
        <dbReference type="EMBL" id="QDA36301.1"/>
    </source>
</evidence>
<sequence>MTVTADQNRQKSVLSFLPITTQSSVMAPHHKPRKQALGWKVDACIDQHAGNPGADGGGDDHARRGHRPDRAKVRSAIEHRKQHTPERAGHALGDANYPKSYMPQCIGPPQGPVDLGASFRL</sequence>